<dbReference type="GO" id="GO:0003723">
    <property type="term" value="F:RNA binding"/>
    <property type="evidence" value="ECO:0007669"/>
    <property type="project" value="UniProtKB-UniRule"/>
</dbReference>
<gene>
    <name evidence="4" type="ORF">A9Q02_00605</name>
</gene>
<organism evidence="4 5">
    <name type="scientific">Candidatus Chloroploca asiatica</name>
    <dbReference type="NCBI Taxonomy" id="1506545"/>
    <lineage>
        <taxon>Bacteria</taxon>
        <taxon>Bacillati</taxon>
        <taxon>Chloroflexota</taxon>
        <taxon>Chloroflexia</taxon>
        <taxon>Chloroflexales</taxon>
        <taxon>Chloroflexineae</taxon>
        <taxon>Oscillochloridaceae</taxon>
        <taxon>Candidatus Chloroploca</taxon>
    </lineage>
</organism>
<dbReference type="PROSITE" id="PS51295">
    <property type="entry name" value="CRM"/>
    <property type="match status" value="1"/>
</dbReference>
<keyword evidence="1 2" id="KW-0694">RNA-binding</keyword>
<dbReference type="InterPro" id="IPR035920">
    <property type="entry name" value="YhbY-like_sf"/>
</dbReference>
<dbReference type="InterPro" id="IPR001890">
    <property type="entry name" value="RNA-binding_CRM"/>
</dbReference>
<reference evidence="4 5" key="1">
    <citation type="submission" date="2016-05" db="EMBL/GenBank/DDBJ databases">
        <authorList>
            <person name="Lavstsen T."/>
            <person name="Jespersen J.S."/>
        </authorList>
    </citation>
    <scope>NUCLEOTIDE SEQUENCE [LARGE SCALE GENOMIC DNA]</scope>
    <source>
        <strain evidence="4 5">B7-9</strain>
    </source>
</reference>
<proteinExistence type="predicted"/>
<sequence>MTQLTNAQRAFLRKMAHPLKPTVMLGKQGLTEQLFAKLDQELNAHELIKVRLIDGKDQKHELAETIVAATEATLVSMVGYVLVLYREQADPERRTIILPLGADG</sequence>
<dbReference type="PANTHER" id="PTHR40065:SF3">
    <property type="entry name" value="RNA-BINDING PROTEIN YHBY"/>
    <property type="match status" value="1"/>
</dbReference>
<feature type="domain" description="CRM" evidence="3">
    <location>
        <begin position="2"/>
        <end position="97"/>
    </location>
</feature>
<dbReference type="InterPro" id="IPR017924">
    <property type="entry name" value="RNA-binding_YhbY"/>
</dbReference>
<evidence type="ECO:0000313" key="4">
    <source>
        <dbReference type="EMBL" id="PDV99751.1"/>
    </source>
</evidence>
<dbReference type="AlphaFoldDB" id="A0A2H3KQI9"/>
<dbReference type="Gene3D" id="3.30.110.60">
    <property type="entry name" value="YhbY-like"/>
    <property type="match status" value="1"/>
</dbReference>
<evidence type="ECO:0000256" key="2">
    <source>
        <dbReference type="PROSITE-ProRule" id="PRU00626"/>
    </source>
</evidence>
<keyword evidence="5" id="KW-1185">Reference proteome</keyword>
<name>A0A2H3KQI9_9CHLR</name>
<evidence type="ECO:0000259" key="3">
    <source>
        <dbReference type="PROSITE" id="PS51295"/>
    </source>
</evidence>
<evidence type="ECO:0000313" key="5">
    <source>
        <dbReference type="Proteomes" id="UP000220922"/>
    </source>
</evidence>
<evidence type="ECO:0000256" key="1">
    <source>
        <dbReference type="ARBA" id="ARBA00022884"/>
    </source>
</evidence>
<dbReference type="SUPFAM" id="SSF75471">
    <property type="entry name" value="YhbY-like"/>
    <property type="match status" value="1"/>
</dbReference>
<dbReference type="NCBIfam" id="TIGR00253">
    <property type="entry name" value="RNA_bind_YhbY"/>
    <property type="match status" value="1"/>
</dbReference>
<protein>
    <submittedName>
        <fullName evidence="4">RNA-binding protein</fullName>
    </submittedName>
</protein>
<dbReference type="EMBL" id="LYXE01000063">
    <property type="protein sequence ID" value="PDV99751.1"/>
    <property type="molecule type" value="Genomic_DNA"/>
</dbReference>
<dbReference type="InterPro" id="IPR051925">
    <property type="entry name" value="RNA-binding_domain"/>
</dbReference>
<accession>A0A2H3KQI9</accession>
<dbReference type="Pfam" id="PF01985">
    <property type="entry name" value="CRS1_YhbY"/>
    <property type="match status" value="1"/>
</dbReference>
<dbReference type="PANTHER" id="PTHR40065">
    <property type="entry name" value="RNA-BINDING PROTEIN YHBY"/>
    <property type="match status" value="1"/>
</dbReference>
<comment type="caution">
    <text evidence="4">The sequence shown here is derived from an EMBL/GenBank/DDBJ whole genome shotgun (WGS) entry which is preliminary data.</text>
</comment>
<dbReference type="Proteomes" id="UP000220922">
    <property type="component" value="Unassembled WGS sequence"/>
</dbReference>
<dbReference type="RefSeq" id="WP_245860420.1">
    <property type="nucleotide sequence ID" value="NZ_LYXE01000063.1"/>
</dbReference>
<dbReference type="SMART" id="SM01103">
    <property type="entry name" value="CRS1_YhbY"/>
    <property type="match status" value="1"/>
</dbReference>